<evidence type="ECO:0000313" key="2">
    <source>
        <dbReference type="Proteomes" id="UP000805649"/>
    </source>
</evidence>
<dbReference type="EMBL" id="VUJX02000004">
    <property type="protein sequence ID" value="KAL0937239.1"/>
    <property type="molecule type" value="Genomic_DNA"/>
</dbReference>
<comment type="caution">
    <text evidence="1">The sequence shown here is derived from an EMBL/GenBank/DDBJ whole genome shotgun (WGS) entry which is preliminary data.</text>
</comment>
<organism evidence="1 2">
    <name type="scientific">Colletotrichum truncatum</name>
    <name type="common">Anthracnose fungus</name>
    <name type="synonym">Colletotrichum capsici</name>
    <dbReference type="NCBI Taxonomy" id="5467"/>
    <lineage>
        <taxon>Eukaryota</taxon>
        <taxon>Fungi</taxon>
        <taxon>Dikarya</taxon>
        <taxon>Ascomycota</taxon>
        <taxon>Pezizomycotina</taxon>
        <taxon>Sordariomycetes</taxon>
        <taxon>Hypocreomycetidae</taxon>
        <taxon>Glomerellales</taxon>
        <taxon>Glomerellaceae</taxon>
        <taxon>Colletotrichum</taxon>
        <taxon>Colletotrichum truncatum species complex</taxon>
    </lineage>
</organism>
<gene>
    <name evidence="1" type="ORF">CTRU02_206970</name>
</gene>
<protein>
    <submittedName>
        <fullName evidence="1">Serine carboxypeptidase</fullName>
    </submittedName>
</protein>
<proteinExistence type="predicted"/>
<keyword evidence="1" id="KW-0645">Protease</keyword>
<evidence type="ECO:0000313" key="1">
    <source>
        <dbReference type="EMBL" id="KAL0937239.1"/>
    </source>
</evidence>
<keyword evidence="1" id="KW-0121">Carboxypeptidase</keyword>
<accession>A0ACC3YZ97</accession>
<name>A0ACC3YZ97_COLTU</name>
<keyword evidence="1" id="KW-0378">Hydrolase</keyword>
<reference evidence="1 2" key="1">
    <citation type="journal article" date="2020" name="Phytopathology">
        <title>Genome Sequence Resources of Colletotrichum truncatum, C. plurivorum, C. musicola, and C. sojae: Four Species Pathogenic to Soybean (Glycine max).</title>
        <authorList>
            <person name="Rogerio F."/>
            <person name="Boufleur T.R."/>
            <person name="Ciampi-Guillardi M."/>
            <person name="Sukno S.A."/>
            <person name="Thon M.R."/>
            <person name="Massola Junior N.S."/>
            <person name="Baroncelli R."/>
        </authorList>
    </citation>
    <scope>NUCLEOTIDE SEQUENCE [LARGE SCALE GENOMIC DNA]</scope>
    <source>
        <strain evidence="1 2">CMES1059</strain>
    </source>
</reference>
<dbReference type="Proteomes" id="UP000805649">
    <property type="component" value="Unassembled WGS sequence"/>
</dbReference>
<keyword evidence="2" id="KW-1185">Reference proteome</keyword>
<sequence>MARLAALALTGLALLTRLTLAVATQADVETPEFKTFSLPEHPHHAVRIKEQSDEICAAGSRQWTGWLDAGGKHLFFWYFESLNDPKNDPLSLWITGGPGGSGLVGMMLELGPCLINSNGTGTVHNSYAWNSNSSMIFVDQPAGTGLSYFDEGIEQPVTSAMAAEDMNVFLRIFYSAFPHLSTLPFHIVGESYGGHYIPALAAEIVEYNTGSPAPNFKIPLASVMIGNGYVSPADTVWGYYDTLCTTKPGVPEPVFNVSTCGKIADALPRCMYIQEACYAYPDPIVCKAANKFCTDNIDWLYYKDVKAGGRNPFDITAPCETESICYAAGDGIEDYIKSEKVSAALEIPKDVAKNFSLISMLVNSGFEHAGDVFLSTEAQVKYILESGVDVLIYNGDLDLACNTAGNIRWTNKLAWAGQVEFNAQDLAVWYAAKGREVVRAGRWKQVVKKTKGGKETKFAFVTVEGSGHMVPLDQPEVGLAMVRNWLFGDFATASKGGMKVQVSGQGKEEQWSLEL</sequence>